<feature type="domain" description="Peptidase M12B" evidence="6">
    <location>
        <begin position="73"/>
        <end position="291"/>
    </location>
</feature>
<evidence type="ECO:0000256" key="4">
    <source>
        <dbReference type="ARBA" id="ARBA00023049"/>
    </source>
</evidence>
<dbReference type="InterPro" id="IPR001590">
    <property type="entry name" value="Peptidase_M12B"/>
</dbReference>
<proteinExistence type="evidence at transcript level"/>
<evidence type="ECO:0000259" key="6">
    <source>
        <dbReference type="PROSITE" id="PS50215"/>
    </source>
</evidence>
<feature type="binding site" evidence="5">
    <location>
        <position position="231"/>
    </location>
    <ligand>
        <name>Zn(2+)</name>
        <dbReference type="ChEBI" id="CHEBI:29105"/>
        <note>catalytic</note>
    </ligand>
</feature>
<evidence type="ECO:0000256" key="3">
    <source>
        <dbReference type="ARBA" id="ARBA00022833"/>
    </source>
</evidence>
<dbReference type="GO" id="GO:0004222">
    <property type="term" value="F:metalloendopeptidase activity"/>
    <property type="evidence" value="ECO:0007669"/>
    <property type="project" value="InterPro"/>
</dbReference>
<dbReference type="PANTHER" id="PTHR11905">
    <property type="entry name" value="ADAM A DISINTEGRIN AND METALLOPROTEASE DOMAIN"/>
    <property type="match status" value="1"/>
</dbReference>
<evidence type="ECO:0000313" key="7">
    <source>
        <dbReference type="EMBL" id="JAA72096.1"/>
    </source>
</evidence>
<reference evidence="7" key="1">
    <citation type="submission" date="2012-12" db="EMBL/GenBank/DDBJ databases">
        <title>Identification and characterization of a phenylalanine ammonia-lyase gene family in Isatis indigotica Fort.</title>
        <authorList>
            <person name="Liu Q."/>
            <person name="Chen J."/>
            <person name="Zhou X."/>
            <person name="Di P."/>
            <person name="Xiao Y."/>
            <person name="Xuan H."/>
            <person name="Zhang L."/>
            <person name="Chen W."/>
        </authorList>
    </citation>
    <scope>NUCLEOTIDE SEQUENCE</scope>
    <source>
        <tissue evidence="7">Salivary gland</tissue>
    </source>
</reference>
<evidence type="ECO:0000256" key="5">
    <source>
        <dbReference type="PROSITE-ProRule" id="PRU00276"/>
    </source>
</evidence>
<keyword evidence="1 7" id="KW-0645">Protease</keyword>
<feature type="binding site" evidence="5">
    <location>
        <position position="237"/>
    </location>
    <ligand>
        <name>Zn(2+)</name>
        <dbReference type="ChEBI" id="CHEBI:29105"/>
        <note>catalytic</note>
    </ligand>
</feature>
<dbReference type="PROSITE" id="PS50215">
    <property type="entry name" value="ADAM_MEPRO"/>
    <property type="match status" value="1"/>
</dbReference>
<dbReference type="GO" id="GO:0006509">
    <property type="term" value="P:membrane protein ectodomain proteolysis"/>
    <property type="evidence" value="ECO:0007669"/>
    <property type="project" value="TreeGrafter"/>
</dbReference>
<dbReference type="InterPro" id="IPR024079">
    <property type="entry name" value="MetalloPept_cat_dom_sf"/>
</dbReference>
<organism evidence="7">
    <name type="scientific">Ixodes ricinus</name>
    <name type="common">Common tick</name>
    <name type="synonym">Acarus ricinus</name>
    <dbReference type="NCBI Taxonomy" id="34613"/>
    <lineage>
        <taxon>Eukaryota</taxon>
        <taxon>Metazoa</taxon>
        <taxon>Ecdysozoa</taxon>
        <taxon>Arthropoda</taxon>
        <taxon>Chelicerata</taxon>
        <taxon>Arachnida</taxon>
        <taxon>Acari</taxon>
        <taxon>Parasitiformes</taxon>
        <taxon>Ixodida</taxon>
        <taxon>Ixodoidea</taxon>
        <taxon>Ixodidae</taxon>
        <taxon>Ixodinae</taxon>
        <taxon>Ixodes</taxon>
    </lineage>
</organism>
<sequence length="346" mass="38494">MLGDRLRISPMDTTERNSAGNLAHQIFEVDLKHPGEHDMDPLSSNKYFVSTNASKPSDFTAMERARTGILATIRPEVHLLIDSALTGKWKKASGIARYYAVFAAFVNLKFKTLESWLDVQLVITKITTYSQGKDSFVKKPRDNENIILISTLDSLEIFMKNKQEFKDDDIVILLTGLDIAVSSPGSDTFHSQGTAGYAFVGSACTSKKLGMVEDDANMFTGTHTFVHEVGHILGMYHDGDTRGASECASTGGYIMAPSQGLHSLHTFSWCSSKQLYYFQSKPYANCLSSETKTPGKALNATVILKQAVPPQKVCELNHKEERITHIESFFPPVVQRKYWILRPEAL</sequence>
<keyword evidence="2" id="KW-0378">Hydrolase</keyword>
<keyword evidence="3 5" id="KW-0862">Zinc</keyword>
<feature type="active site" evidence="5">
    <location>
        <position position="228"/>
    </location>
</feature>
<dbReference type="SUPFAM" id="SSF55486">
    <property type="entry name" value="Metalloproteases ('zincins'), catalytic domain"/>
    <property type="match status" value="1"/>
</dbReference>
<dbReference type="Pfam" id="PF01421">
    <property type="entry name" value="Reprolysin"/>
    <property type="match status" value="1"/>
</dbReference>
<dbReference type="AlphaFoldDB" id="A0A0K8RLX9"/>
<evidence type="ECO:0000256" key="1">
    <source>
        <dbReference type="ARBA" id="ARBA00022670"/>
    </source>
</evidence>
<feature type="binding site" evidence="5">
    <location>
        <position position="227"/>
    </location>
    <ligand>
        <name>Zn(2+)</name>
        <dbReference type="ChEBI" id="CHEBI:29105"/>
        <note>catalytic</note>
    </ligand>
</feature>
<dbReference type="Gene3D" id="3.40.390.10">
    <property type="entry name" value="Collagenase (Catalytic Domain)"/>
    <property type="match status" value="1"/>
</dbReference>
<name>A0A0K8RLX9_IXORI</name>
<dbReference type="GO" id="GO:0046872">
    <property type="term" value="F:metal ion binding"/>
    <property type="evidence" value="ECO:0007669"/>
    <property type="project" value="UniProtKB-KW"/>
</dbReference>
<evidence type="ECO:0000256" key="2">
    <source>
        <dbReference type="ARBA" id="ARBA00022801"/>
    </source>
</evidence>
<keyword evidence="4 7" id="KW-0482">Metalloprotease</keyword>
<dbReference type="EMBL" id="GADI01001712">
    <property type="protein sequence ID" value="JAA72096.1"/>
    <property type="molecule type" value="mRNA"/>
</dbReference>
<keyword evidence="5" id="KW-0479">Metal-binding</keyword>
<dbReference type="PANTHER" id="PTHR11905:SF159">
    <property type="entry name" value="ADAM METALLOPROTEASE"/>
    <property type="match status" value="1"/>
</dbReference>
<comment type="caution">
    <text evidence="5">Lacks conserved residue(s) required for the propagation of feature annotation.</text>
</comment>
<accession>A0A0K8RLX9</accession>
<protein>
    <submittedName>
        <fullName evidence="7">Putative metalloprotease</fullName>
    </submittedName>
</protein>